<dbReference type="Proteomes" id="UP001378188">
    <property type="component" value="Unassembled WGS sequence"/>
</dbReference>
<evidence type="ECO:0000313" key="1">
    <source>
        <dbReference type="EMBL" id="MEJ8571028.1"/>
    </source>
</evidence>
<gene>
    <name evidence="1" type="ORF">V3328_06065</name>
</gene>
<reference evidence="1 2" key="1">
    <citation type="submission" date="2024-02" db="EMBL/GenBank/DDBJ databases">
        <title>Genome analysis and characterization of Microbaculum marinisediminis sp. nov., isolated from marine sediment.</title>
        <authorList>
            <person name="Du Z.-J."/>
            <person name="Ye Y.-Q."/>
            <person name="Zhang Z.-R."/>
            <person name="Yuan S.-M."/>
            <person name="Zhang X.-Y."/>
        </authorList>
    </citation>
    <scope>NUCLEOTIDE SEQUENCE [LARGE SCALE GENOMIC DNA]</scope>
    <source>
        <strain evidence="1 2">SDUM1044001</strain>
    </source>
</reference>
<dbReference type="AlphaFoldDB" id="A0AAW9RL64"/>
<dbReference type="RefSeq" id="WP_340328717.1">
    <property type="nucleotide sequence ID" value="NZ_JAZHOF010000002.1"/>
</dbReference>
<dbReference type="EMBL" id="JAZHOF010000002">
    <property type="protein sequence ID" value="MEJ8571028.1"/>
    <property type="molecule type" value="Genomic_DNA"/>
</dbReference>
<keyword evidence="2" id="KW-1185">Reference proteome</keyword>
<protein>
    <submittedName>
        <fullName evidence="1">Uncharacterized protein</fullName>
    </submittedName>
</protein>
<evidence type="ECO:0000313" key="2">
    <source>
        <dbReference type="Proteomes" id="UP001378188"/>
    </source>
</evidence>
<name>A0AAW9RL64_9HYPH</name>
<accession>A0AAW9RL64</accession>
<organism evidence="1 2">
    <name type="scientific">Microbaculum marinum</name>
    <dbReference type="NCBI Taxonomy" id="1764581"/>
    <lineage>
        <taxon>Bacteria</taxon>
        <taxon>Pseudomonadati</taxon>
        <taxon>Pseudomonadota</taxon>
        <taxon>Alphaproteobacteria</taxon>
        <taxon>Hyphomicrobiales</taxon>
        <taxon>Tepidamorphaceae</taxon>
        <taxon>Microbaculum</taxon>
    </lineage>
</organism>
<comment type="caution">
    <text evidence="1">The sequence shown here is derived from an EMBL/GenBank/DDBJ whole genome shotgun (WGS) entry which is preliminary data.</text>
</comment>
<sequence>MTCIEASHMRLTFRCLPGFEEILPKPAPARAGLPEWLKAMPGSAASETLGGAQVRTLKHCPPLIDALSAGVLMPLAADVTVAGGTLSWDWEAPRVPGLRHTRSPIGLHVPEQAAGTPFAVADTQFVVKFTNFWALEVPDGWSVLFTHPLNREDLPFRTLSGVVDCDRFKDGFVHFPALWTDPGFEGVLPAGTPVAQAIPVRREAIEIVTSTMDETHLDAHREIEDGLSDDPGLYRKAFRIGPG</sequence>
<proteinExistence type="predicted"/>